<dbReference type="Proteomes" id="UP000273252">
    <property type="component" value="Unassembled WGS sequence"/>
</dbReference>
<dbReference type="PIRSF" id="PIRSF006078">
    <property type="entry name" value="GlxK"/>
    <property type="match status" value="1"/>
</dbReference>
<dbReference type="RefSeq" id="WP_120035217.1">
    <property type="nucleotide sequence ID" value="NZ_QVMU01000035.1"/>
</dbReference>
<evidence type="ECO:0000256" key="2">
    <source>
        <dbReference type="ARBA" id="ARBA00022679"/>
    </source>
</evidence>
<dbReference type="PANTHER" id="PTHR21599:SF0">
    <property type="entry name" value="GLYCERATE KINASE"/>
    <property type="match status" value="1"/>
</dbReference>
<evidence type="ECO:0000313" key="5">
    <source>
        <dbReference type="EMBL" id="RJX65315.1"/>
    </source>
</evidence>
<dbReference type="Gene3D" id="3.90.1510.10">
    <property type="entry name" value="Glycerate kinase, domain 2"/>
    <property type="match status" value="1"/>
</dbReference>
<dbReference type="SUPFAM" id="SSF110738">
    <property type="entry name" value="Glycerate kinase I"/>
    <property type="match status" value="1"/>
</dbReference>
<dbReference type="InterPro" id="IPR018197">
    <property type="entry name" value="Glycerate_kinase_RE-like"/>
</dbReference>
<dbReference type="InterPro" id="IPR004381">
    <property type="entry name" value="Glycerate_kinase"/>
</dbReference>
<protein>
    <submittedName>
        <fullName evidence="5">Glycerate kinase</fullName>
    </submittedName>
</protein>
<dbReference type="GO" id="GO:0008887">
    <property type="term" value="F:glycerate kinase activity"/>
    <property type="evidence" value="ECO:0007669"/>
    <property type="project" value="UniProtKB-UniRule"/>
</dbReference>
<dbReference type="InterPro" id="IPR036129">
    <property type="entry name" value="Glycerate_kinase_sf"/>
</dbReference>
<dbReference type="Gene3D" id="3.40.50.10350">
    <property type="entry name" value="Glycerate kinase, domain 1"/>
    <property type="match status" value="1"/>
</dbReference>
<comment type="caution">
    <text evidence="5">The sequence shown here is derived from an EMBL/GenBank/DDBJ whole genome shotgun (WGS) entry which is preliminary data.</text>
</comment>
<dbReference type="InterPro" id="IPR018193">
    <property type="entry name" value="Glyc_kinase_flavodox-like_fold"/>
</dbReference>
<gene>
    <name evidence="5" type="ORF">DZ860_21780</name>
</gene>
<keyword evidence="2 4" id="KW-0808">Transferase</keyword>
<dbReference type="NCBIfam" id="TIGR00045">
    <property type="entry name" value="glycerate kinase"/>
    <property type="match status" value="1"/>
</dbReference>
<keyword evidence="6" id="KW-1185">Reference proteome</keyword>
<accession>A0A3A6Q5I3</accession>
<dbReference type="OrthoDB" id="9774290at2"/>
<dbReference type="GO" id="GO:0031388">
    <property type="term" value="P:organic acid phosphorylation"/>
    <property type="evidence" value="ECO:0007669"/>
    <property type="project" value="UniProtKB-UniRule"/>
</dbReference>
<dbReference type="AlphaFoldDB" id="A0A3A6Q5I3"/>
<dbReference type="PANTHER" id="PTHR21599">
    <property type="entry name" value="GLYCERATE KINASE"/>
    <property type="match status" value="1"/>
</dbReference>
<evidence type="ECO:0000256" key="4">
    <source>
        <dbReference type="PIRNR" id="PIRNR006078"/>
    </source>
</evidence>
<comment type="similarity">
    <text evidence="1 4">Belongs to the glycerate kinase type-1 family.</text>
</comment>
<evidence type="ECO:0000256" key="3">
    <source>
        <dbReference type="ARBA" id="ARBA00022777"/>
    </source>
</evidence>
<reference evidence="5 6" key="1">
    <citation type="submission" date="2018-08" db="EMBL/GenBank/DDBJ databases">
        <title>Vibrio isolated from the Eastern China Marginal Seas.</title>
        <authorList>
            <person name="Li Y."/>
        </authorList>
    </citation>
    <scope>NUCLEOTIDE SEQUENCE [LARGE SCALE GENOMIC DNA]</scope>
    <source>
        <strain evidence="5 6">BEI233</strain>
    </source>
</reference>
<keyword evidence="3 4" id="KW-0418">Kinase</keyword>
<dbReference type="Pfam" id="PF02595">
    <property type="entry name" value="Gly_kinase"/>
    <property type="match status" value="1"/>
</dbReference>
<dbReference type="EMBL" id="QVMU01000035">
    <property type="protein sequence ID" value="RJX65315.1"/>
    <property type="molecule type" value="Genomic_DNA"/>
</dbReference>
<evidence type="ECO:0000256" key="1">
    <source>
        <dbReference type="ARBA" id="ARBA00006284"/>
    </source>
</evidence>
<sequence>MKIVIAPDSFKESLTAKQVSEAIATGLARVWPDAEFVMVPVADGGEGTVQSLIDATGGQQVFTTVSGPLGQPIEAFYGVLGDRETAVIEMAEASGLHLVPSELRNPKQTSSYGTGELVKHALNRGVKRLVIGLGGSATNDGGVGMLAALGVRFYNEQGEDIALTGGGLDQLVSIDCSTLDPRLNQCEILIACDVDNPLCGERGASAVFGPQKGASDTDVDFLDGALHKFGQLTQKVTGKSVLTAKGAGAAGGMGAAWLGYTNAVLKPGIEIVLETVQLAQKVADADLVITGEGRLDYQTVSGKTPMGVAMVAKQFDLPVIALAGCTGDNYQAVYQCGIDAVFTCVPGAVSLEKALQEAEVNLANLAENVARLWQVSK</sequence>
<proteinExistence type="inferred from homology"/>
<evidence type="ECO:0000313" key="6">
    <source>
        <dbReference type="Proteomes" id="UP000273252"/>
    </source>
</evidence>
<organism evidence="5 6">
    <name type="scientific">Vibrio sinensis</name>
    <dbReference type="NCBI Taxonomy" id="2302434"/>
    <lineage>
        <taxon>Bacteria</taxon>
        <taxon>Pseudomonadati</taxon>
        <taxon>Pseudomonadota</taxon>
        <taxon>Gammaproteobacteria</taxon>
        <taxon>Vibrionales</taxon>
        <taxon>Vibrionaceae</taxon>
        <taxon>Vibrio</taxon>
    </lineage>
</organism>
<name>A0A3A6Q5I3_9VIBR</name>